<protein>
    <recommendedName>
        <fullName evidence="4">Gene transfer agent family protein</fullName>
    </recommendedName>
</protein>
<gene>
    <name evidence="2" type="ORF">DL238_04850</name>
</gene>
<dbReference type="RefSeq" id="WP_115491225.1">
    <property type="nucleotide sequence ID" value="NZ_JACHWW010000001.1"/>
</dbReference>
<evidence type="ECO:0000313" key="3">
    <source>
        <dbReference type="Proteomes" id="UP000254101"/>
    </source>
</evidence>
<name>A0A395LJA3_9SPHN</name>
<sequence>MANRTKGEASLDIEGVGSFTLALPFGSRAAAEEKSGLPFHELGERAQRGFHSAIATIVWAALRKHHSEMSIEDVQELLDDHADAFTTAVQRAANDSAPKADGGNGAAGKPKPRRPTKTSGRNGAKRG</sequence>
<comment type="caution">
    <text evidence="2">The sequence shown here is derived from an EMBL/GenBank/DDBJ whole genome shotgun (WGS) entry which is preliminary data.</text>
</comment>
<dbReference type="Proteomes" id="UP000254101">
    <property type="component" value="Unassembled WGS sequence"/>
</dbReference>
<dbReference type="EMBL" id="QRBB01000001">
    <property type="protein sequence ID" value="RDS77002.1"/>
    <property type="molecule type" value="Genomic_DNA"/>
</dbReference>
<keyword evidence="3" id="KW-1185">Reference proteome</keyword>
<proteinExistence type="predicted"/>
<dbReference type="AlphaFoldDB" id="A0A395LJA3"/>
<evidence type="ECO:0000256" key="1">
    <source>
        <dbReference type="SAM" id="MobiDB-lite"/>
    </source>
</evidence>
<evidence type="ECO:0000313" key="2">
    <source>
        <dbReference type="EMBL" id="RDS77002.1"/>
    </source>
</evidence>
<organism evidence="2 3">
    <name type="scientific">Alteriqipengyuania lutimaris</name>
    <dbReference type="NCBI Taxonomy" id="1538146"/>
    <lineage>
        <taxon>Bacteria</taxon>
        <taxon>Pseudomonadati</taxon>
        <taxon>Pseudomonadota</taxon>
        <taxon>Alphaproteobacteria</taxon>
        <taxon>Sphingomonadales</taxon>
        <taxon>Erythrobacteraceae</taxon>
        <taxon>Alteriqipengyuania</taxon>
    </lineage>
</organism>
<reference evidence="2 3" key="1">
    <citation type="submission" date="2018-07" db="EMBL/GenBank/DDBJ databases">
        <title>Erythrobacter nanhaiensis sp. nov., a novel member of the genus Erythrobacter isolated from the South China Sea.</title>
        <authorList>
            <person name="Chen X."/>
            <person name="Liu J."/>
        </authorList>
    </citation>
    <scope>NUCLEOTIDE SEQUENCE [LARGE SCALE GENOMIC DNA]</scope>
    <source>
        <strain evidence="2 3">S-5</strain>
    </source>
</reference>
<feature type="region of interest" description="Disordered" evidence="1">
    <location>
        <begin position="89"/>
        <end position="127"/>
    </location>
</feature>
<accession>A0A395LJA3</accession>
<evidence type="ECO:0008006" key="4">
    <source>
        <dbReference type="Google" id="ProtNLM"/>
    </source>
</evidence>
<dbReference type="OrthoDB" id="7473872at2"/>